<organism evidence="8 9">
    <name type="scientific">Mytilus edulis</name>
    <name type="common">Blue mussel</name>
    <dbReference type="NCBI Taxonomy" id="6550"/>
    <lineage>
        <taxon>Eukaryota</taxon>
        <taxon>Metazoa</taxon>
        <taxon>Spiralia</taxon>
        <taxon>Lophotrochozoa</taxon>
        <taxon>Mollusca</taxon>
        <taxon>Bivalvia</taxon>
        <taxon>Autobranchia</taxon>
        <taxon>Pteriomorphia</taxon>
        <taxon>Mytilida</taxon>
        <taxon>Mytiloidea</taxon>
        <taxon>Mytilidae</taxon>
        <taxon>Mytilinae</taxon>
        <taxon>Mytilus</taxon>
    </lineage>
</organism>
<dbReference type="Pfam" id="PF01661">
    <property type="entry name" value="Macro"/>
    <property type="match status" value="1"/>
</dbReference>
<dbReference type="PANTHER" id="PTHR14453">
    <property type="entry name" value="PARP/ZINC FINGER CCCH TYPE DOMAIN CONTAINING PROTEIN"/>
    <property type="match status" value="1"/>
</dbReference>
<dbReference type="InterPro" id="IPR002589">
    <property type="entry name" value="Macro_dom"/>
</dbReference>
<dbReference type="InterPro" id="IPR052056">
    <property type="entry name" value="Mono-ARTD/PARP"/>
</dbReference>
<dbReference type="GO" id="GO:0003714">
    <property type="term" value="F:transcription corepressor activity"/>
    <property type="evidence" value="ECO:0007669"/>
    <property type="project" value="TreeGrafter"/>
</dbReference>
<evidence type="ECO:0000256" key="5">
    <source>
        <dbReference type="ARBA" id="ARBA00023242"/>
    </source>
</evidence>
<reference evidence="8" key="1">
    <citation type="submission" date="2021-03" db="EMBL/GenBank/DDBJ databases">
        <authorList>
            <person name="Bekaert M."/>
        </authorList>
    </citation>
    <scope>NUCLEOTIDE SEQUENCE</scope>
</reference>
<sequence length="813" mass="91836">MANSMKDSGGDTWTLPPDVKTEEKVRDEKKVNEMPNRETGAIPKVKTVAAKLTDIPEVWRDIYICIAQAGSSEDSGTYTATKDLQPEKMQYLLYFCWAGIEHTIRLEIAAEEVNRFRKHVKTEEYNEDELMLLWLALPGIETMIAGLICQNQLTVSWITSKTNRKLTIYSLQEEDATSFKNILAQNCRRCDYPIIKPGSKLISIATTPEFIELLSKHVHKDLVYHRSENNFAIVTTNDIALEIAVMEKNLKEAQQEQSSSNSKNRPGSDENKPSPLPAENESHFREVNVFKMKTPVEFHNLTILQKFDFKSYLAGEVPKIEIEYLEDSIRYRGQEVELQEKIQTFLSEHVWTETLSGFPTAVLEFYDTEHVKNHINDIIRKKGILCHCDWVLPDVKECKSLFEKVKGRKFPASAERVQTQKSKGISLPVFKFLQLHKKQQLDDFLTEYKVQMKVVNEEVVFIGDPSYVEAAFIKFSESIFVTKKWSCEVTNPIDIIEKLEKVEPVVGNLNQQQLGQWVQWDEGMHIVMVYGKSCEISADVIVCPTTETYQPSSLGKTILEKGGSSVQLDFSQKRTAKIDPIVLSMETGDLFCIMLAHVAVPKSTSGDMQQKMISFLKDLLLTVDKTQQQSIAIPLLMSDKVAEPTLIHWLISALKDTKANLNNLKEIHLCSENPNFAEAAFDALKDGLENIDLFSYSFKHLFENPTDVLPNVQPAKIAINLVKGSLVTEKVDALVNSCGTDLNLDNGVVSSTLLKAAGKTIQDECTKRHPKGVNVGDIVCTNAGKLQAKIICHCALPPGLQQLIFHHRYSLYI</sequence>
<keyword evidence="5" id="KW-0539">Nucleus</keyword>
<gene>
    <name evidence="8" type="ORF">MEDL_68707</name>
</gene>
<evidence type="ECO:0000259" key="7">
    <source>
        <dbReference type="PROSITE" id="PS51154"/>
    </source>
</evidence>
<comment type="caution">
    <text evidence="8">The sequence shown here is derived from an EMBL/GenBank/DDBJ whole genome shotgun (WGS) entry which is preliminary data.</text>
</comment>
<evidence type="ECO:0000256" key="1">
    <source>
        <dbReference type="ARBA" id="ARBA00004123"/>
    </source>
</evidence>
<dbReference type="GO" id="GO:0010629">
    <property type="term" value="P:negative regulation of gene expression"/>
    <property type="evidence" value="ECO:0007669"/>
    <property type="project" value="TreeGrafter"/>
</dbReference>
<dbReference type="GO" id="GO:0016757">
    <property type="term" value="F:glycosyltransferase activity"/>
    <property type="evidence" value="ECO:0007669"/>
    <property type="project" value="UniProtKB-KW"/>
</dbReference>
<dbReference type="InterPro" id="IPR043472">
    <property type="entry name" value="Macro_dom-like"/>
</dbReference>
<accession>A0A8S3VQ26</accession>
<dbReference type="PROSITE" id="PS51154">
    <property type="entry name" value="MACRO"/>
    <property type="match status" value="1"/>
</dbReference>
<feature type="domain" description="Macro" evidence="7">
    <location>
        <begin position="706"/>
        <end position="813"/>
    </location>
</feature>
<name>A0A8S3VQ26_MYTED</name>
<dbReference type="OrthoDB" id="10664662at2759"/>
<evidence type="ECO:0000313" key="9">
    <source>
        <dbReference type="Proteomes" id="UP000683360"/>
    </source>
</evidence>
<keyword evidence="2" id="KW-0328">Glycosyltransferase</keyword>
<keyword evidence="4" id="KW-0520">NAD</keyword>
<feature type="compositionally biased region" description="Polar residues" evidence="6">
    <location>
        <begin position="255"/>
        <end position="265"/>
    </location>
</feature>
<evidence type="ECO:0000313" key="8">
    <source>
        <dbReference type="EMBL" id="CAG2257456.1"/>
    </source>
</evidence>
<feature type="region of interest" description="Disordered" evidence="6">
    <location>
        <begin position="1"/>
        <end position="30"/>
    </location>
</feature>
<feature type="region of interest" description="Disordered" evidence="6">
    <location>
        <begin position="252"/>
        <end position="280"/>
    </location>
</feature>
<dbReference type="EMBL" id="CAJPWZ010003329">
    <property type="protein sequence ID" value="CAG2257456.1"/>
    <property type="molecule type" value="Genomic_DNA"/>
</dbReference>
<evidence type="ECO:0000256" key="4">
    <source>
        <dbReference type="ARBA" id="ARBA00023027"/>
    </source>
</evidence>
<evidence type="ECO:0000256" key="2">
    <source>
        <dbReference type="ARBA" id="ARBA00022676"/>
    </source>
</evidence>
<keyword evidence="9" id="KW-1185">Reference proteome</keyword>
<proteinExistence type="predicted"/>
<evidence type="ECO:0000256" key="3">
    <source>
        <dbReference type="ARBA" id="ARBA00022679"/>
    </source>
</evidence>
<dbReference type="GO" id="GO:0005634">
    <property type="term" value="C:nucleus"/>
    <property type="evidence" value="ECO:0007669"/>
    <property type="project" value="UniProtKB-SubCell"/>
</dbReference>
<dbReference type="GO" id="GO:0005737">
    <property type="term" value="C:cytoplasm"/>
    <property type="evidence" value="ECO:0007669"/>
    <property type="project" value="TreeGrafter"/>
</dbReference>
<dbReference type="AlphaFoldDB" id="A0A8S3VQ26"/>
<comment type="subcellular location">
    <subcellularLocation>
        <location evidence="1">Nucleus</location>
    </subcellularLocation>
</comment>
<dbReference type="Gene3D" id="3.40.220.10">
    <property type="entry name" value="Leucine Aminopeptidase, subunit E, domain 1"/>
    <property type="match status" value="2"/>
</dbReference>
<evidence type="ECO:0000256" key="6">
    <source>
        <dbReference type="SAM" id="MobiDB-lite"/>
    </source>
</evidence>
<dbReference type="PANTHER" id="PTHR14453:SF67">
    <property type="entry name" value="POLY [ADP-RIBOSE] POLYMERASE"/>
    <property type="match status" value="1"/>
</dbReference>
<protein>
    <recommendedName>
        <fullName evidence="7">Macro domain-containing protein</fullName>
    </recommendedName>
</protein>
<dbReference type="Proteomes" id="UP000683360">
    <property type="component" value="Unassembled WGS sequence"/>
</dbReference>
<feature type="compositionally biased region" description="Basic and acidic residues" evidence="6">
    <location>
        <begin position="19"/>
        <end position="30"/>
    </location>
</feature>
<dbReference type="SUPFAM" id="SSF52949">
    <property type="entry name" value="Macro domain-like"/>
    <property type="match status" value="2"/>
</dbReference>
<keyword evidence="3" id="KW-0808">Transferase</keyword>